<reference evidence="8" key="1">
    <citation type="journal article" date="2009" name="BMC Bioinformatics">
        <title>The Mycoplasma conjunctivae genome sequencing, annotation and analysis.</title>
        <authorList>
            <person name="Calderon-Copete S.P."/>
            <person name="Wigger G."/>
            <person name="Wunderlin C."/>
            <person name="Schmidheini T."/>
            <person name="Frey J."/>
            <person name="Quail M.A."/>
            <person name="Falquet L."/>
        </authorList>
    </citation>
    <scope>NUCLEOTIDE SEQUENCE [LARGE SCALE GENOMIC DNA]</scope>
    <source>
        <strain evidence="8">ATCC 25834 / NCTC 10147 / HRC/581</strain>
    </source>
</reference>
<gene>
    <name evidence="7" type="ordered locus">MCJ_006140</name>
</gene>
<evidence type="ECO:0000256" key="5">
    <source>
        <dbReference type="ARBA" id="ARBA00023136"/>
    </source>
</evidence>
<feature type="transmembrane region" description="Helical" evidence="6">
    <location>
        <begin position="105"/>
        <end position="124"/>
    </location>
</feature>
<dbReference type="Gene3D" id="1.20.1250.20">
    <property type="entry name" value="MFS general substrate transporter like domains"/>
    <property type="match status" value="2"/>
</dbReference>
<evidence type="ECO:0000313" key="7">
    <source>
        <dbReference type="EMBL" id="CAT05309.1"/>
    </source>
</evidence>
<feature type="transmembrane region" description="Helical" evidence="6">
    <location>
        <begin position="297"/>
        <end position="316"/>
    </location>
</feature>
<dbReference type="NCBIfam" id="NF043062">
    <property type="entry name" value="MMSYN1_0881"/>
    <property type="match status" value="1"/>
</dbReference>
<dbReference type="InterPro" id="IPR036259">
    <property type="entry name" value="MFS_trans_sf"/>
</dbReference>
<dbReference type="Proteomes" id="UP000001491">
    <property type="component" value="Chromosome"/>
</dbReference>
<feature type="transmembrane region" description="Helical" evidence="6">
    <location>
        <begin position="397"/>
        <end position="422"/>
    </location>
</feature>
<dbReference type="GO" id="GO:0005886">
    <property type="term" value="C:plasma membrane"/>
    <property type="evidence" value="ECO:0007669"/>
    <property type="project" value="UniProtKB-SubCell"/>
</dbReference>
<keyword evidence="5 6" id="KW-0472">Membrane</keyword>
<organism evidence="7 8">
    <name type="scientific">Mesomycoplasma conjunctivae (strain ATCC 25834 / NCTC 10147 / HRC/581)</name>
    <name type="common">Mycoplasma conjunctivae</name>
    <dbReference type="NCBI Taxonomy" id="572263"/>
    <lineage>
        <taxon>Bacteria</taxon>
        <taxon>Bacillati</taxon>
        <taxon>Mycoplasmatota</taxon>
        <taxon>Mycoplasmoidales</taxon>
        <taxon>Metamycoplasmataceae</taxon>
        <taxon>Mesomycoplasma</taxon>
    </lineage>
</organism>
<evidence type="ECO:0000313" key="8">
    <source>
        <dbReference type="Proteomes" id="UP000001491"/>
    </source>
</evidence>
<feature type="transmembrane region" description="Helical" evidence="6">
    <location>
        <begin position="130"/>
        <end position="151"/>
    </location>
</feature>
<feature type="transmembrane region" description="Helical" evidence="6">
    <location>
        <begin position="442"/>
        <end position="462"/>
    </location>
</feature>
<dbReference type="InterPro" id="IPR011699">
    <property type="entry name" value="MFS_Mycoplasma"/>
</dbReference>
<feature type="transmembrane region" description="Helical" evidence="6">
    <location>
        <begin position="163"/>
        <end position="184"/>
    </location>
</feature>
<dbReference type="AlphaFoldDB" id="C5J746"/>
<keyword evidence="3 6" id="KW-0812">Transmembrane</keyword>
<dbReference type="SUPFAM" id="SSF103473">
    <property type="entry name" value="MFS general substrate transporter"/>
    <property type="match status" value="1"/>
</dbReference>
<dbReference type="eggNOG" id="COG2814">
    <property type="taxonomic scope" value="Bacteria"/>
</dbReference>
<keyword evidence="2" id="KW-1003">Cell membrane</keyword>
<feature type="transmembrane region" description="Helical" evidence="6">
    <location>
        <begin position="20"/>
        <end position="45"/>
    </location>
</feature>
<feature type="transmembrane region" description="Helical" evidence="6">
    <location>
        <begin position="253"/>
        <end position="277"/>
    </location>
</feature>
<name>C5J746_MESCH</name>
<feature type="transmembrane region" description="Helical" evidence="6">
    <location>
        <begin position="196"/>
        <end position="218"/>
    </location>
</feature>
<proteinExistence type="predicted"/>
<feature type="transmembrane region" description="Helical" evidence="6">
    <location>
        <begin position="328"/>
        <end position="350"/>
    </location>
</feature>
<dbReference type="Pfam" id="PF07672">
    <property type="entry name" value="MFS_Mycoplasma"/>
    <property type="match status" value="1"/>
</dbReference>
<dbReference type="EMBL" id="FM864216">
    <property type="protein sequence ID" value="CAT05309.1"/>
    <property type="molecule type" value="Genomic_DNA"/>
</dbReference>
<keyword evidence="4 6" id="KW-1133">Transmembrane helix</keyword>
<feature type="transmembrane region" description="Helical" evidence="6">
    <location>
        <begin position="362"/>
        <end position="385"/>
    </location>
</feature>
<dbReference type="HOGENOM" id="CLU_033053_0_0_14"/>
<sequence>MQKSNFILNFATKHTKEKKLTFTSGLILLVLLLFAYLLFVINWGFPSAGLGGKAGGQGINGYYFPTSDAAPPTIVNQAVNWGITIGRAIGSILVGWLIVKVSHKYAVIISLVLMLFGIIAPYSPSYAGFIILRTIFAIGGTMQIVFIQPIISNYMNSRQKAVVSQFAPFVYPIGTIITLIPFVTSDSKVISGIQSHWQTILLIISLLTLIPLIGYMILGTKFDLYPSAIEREKANPNKEQLSIMRFLKQKDTWYWTILYGSWLMAVVLPFALSKGLFHRLVPELVVSPGIFDQKINSFLIIFLCGMFVGPFIVGLVSKYQIKRRGFIASVISLGVTFYVLGAITFVYGASYEGPNTYGGYSILFLIFGLLMGTCLWGIQGVILNLPHEYKGSNPKKVGYQFGLIWGLGYTAFTIGNIVVSLINTPPGIDIRADANLSYNWAAAALATLVIFSLAASVGITLLKEPNPDYISFFKLRKSNLKKIIKK</sequence>
<feature type="transmembrane region" description="Helical" evidence="6">
    <location>
        <begin position="78"/>
        <end position="98"/>
    </location>
</feature>
<protein>
    <submittedName>
        <fullName evidence="7">Hexosephosphate transport protein</fullName>
    </submittedName>
</protein>
<dbReference type="KEGG" id="mco:MCJ_006140"/>
<keyword evidence="8" id="KW-1185">Reference proteome</keyword>
<evidence type="ECO:0000256" key="3">
    <source>
        <dbReference type="ARBA" id="ARBA00022692"/>
    </source>
</evidence>
<evidence type="ECO:0000256" key="1">
    <source>
        <dbReference type="ARBA" id="ARBA00004651"/>
    </source>
</evidence>
<evidence type="ECO:0000256" key="4">
    <source>
        <dbReference type="ARBA" id="ARBA00022989"/>
    </source>
</evidence>
<evidence type="ECO:0000256" key="2">
    <source>
        <dbReference type="ARBA" id="ARBA00022475"/>
    </source>
</evidence>
<comment type="subcellular location">
    <subcellularLocation>
        <location evidence="1">Cell membrane</location>
        <topology evidence="1">Multi-pass membrane protein</topology>
    </subcellularLocation>
</comment>
<dbReference type="InterPro" id="IPR054938">
    <property type="entry name" value="Hexose_phos_transporter"/>
</dbReference>
<accession>C5J746</accession>
<evidence type="ECO:0000256" key="6">
    <source>
        <dbReference type="SAM" id="Phobius"/>
    </source>
</evidence>
<dbReference type="CDD" id="cd06174">
    <property type="entry name" value="MFS"/>
    <property type="match status" value="1"/>
</dbReference>